<keyword evidence="3" id="KW-0805">Transcription regulation</keyword>
<dbReference type="Gene3D" id="1.10.20.10">
    <property type="entry name" value="Histone, subunit A"/>
    <property type="match status" value="1"/>
</dbReference>
<evidence type="ECO:0000256" key="3">
    <source>
        <dbReference type="ARBA" id="ARBA00023015"/>
    </source>
</evidence>
<dbReference type="GO" id="GO:0001228">
    <property type="term" value="F:DNA-binding transcription activator activity, RNA polymerase II-specific"/>
    <property type="evidence" value="ECO:0007669"/>
    <property type="project" value="TreeGrafter"/>
</dbReference>
<feature type="domain" description="SH3" evidence="10">
    <location>
        <begin position="508"/>
        <end position="569"/>
    </location>
</feature>
<dbReference type="InterPro" id="IPR050568">
    <property type="entry name" value="Transcr_DNA_Rep_Reg"/>
</dbReference>
<protein>
    <recommendedName>
        <fullName evidence="10">SH3 domain-containing protein</fullName>
    </recommendedName>
</protein>
<dbReference type="GO" id="GO:0046982">
    <property type="term" value="F:protein heterodimerization activity"/>
    <property type="evidence" value="ECO:0007669"/>
    <property type="project" value="InterPro"/>
</dbReference>
<dbReference type="InterPro" id="IPR036028">
    <property type="entry name" value="SH3-like_dom_sf"/>
</dbReference>
<organism evidence="11 12">
    <name type="scientific">Phellinidium pouzarii</name>
    <dbReference type="NCBI Taxonomy" id="167371"/>
    <lineage>
        <taxon>Eukaryota</taxon>
        <taxon>Fungi</taxon>
        <taxon>Dikarya</taxon>
        <taxon>Basidiomycota</taxon>
        <taxon>Agaricomycotina</taxon>
        <taxon>Agaricomycetes</taxon>
        <taxon>Hymenochaetales</taxon>
        <taxon>Hymenochaetaceae</taxon>
        <taxon>Phellinidium</taxon>
    </lineage>
</organism>
<dbReference type="AlphaFoldDB" id="A0A4S4L731"/>
<evidence type="ECO:0000256" key="8">
    <source>
        <dbReference type="PROSITE-ProRule" id="PRU00192"/>
    </source>
</evidence>
<dbReference type="GO" id="GO:0000978">
    <property type="term" value="F:RNA polymerase II cis-regulatory region sequence-specific DNA binding"/>
    <property type="evidence" value="ECO:0007669"/>
    <property type="project" value="TreeGrafter"/>
</dbReference>
<gene>
    <name evidence="11" type="ORF">EW145_g4791</name>
</gene>
<proteinExistence type="inferred from homology"/>
<feature type="region of interest" description="Disordered" evidence="9">
    <location>
        <begin position="476"/>
        <end position="505"/>
    </location>
</feature>
<dbReference type="PROSITE" id="PS50002">
    <property type="entry name" value="SH3"/>
    <property type="match status" value="1"/>
</dbReference>
<dbReference type="SUPFAM" id="SSF50044">
    <property type="entry name" value="SH3-domain"/>
    <property type="match status" value="1"/>
</dbReference>
<feature type="compositionally biased region" description="Low complexity" evidence="9">
    <location>
        <begin position="262"/>
        <end position="283"/>
    </location>
</feature>
<feature type="region of interest" description="Disordered" evidence="9">
    <location>
        <begin position="240"/>
        <end position="415"/>
    </location>
</feature>
<evidence type="ECO:0000256" key="7">
    <source>
        <dbReference type="ARBA" id="ARBA00038129"/>
    </source>
</evidence>
<keyword evidence="6" id="KW-0539">Nucleus</keyword>
<feature type="compositionally biased region" description="Acidic residues" evidence="9">
    <location>
        <begin position="480"/>
        <end position="499"/>
    </location>
</feature>
<dbReference type="PANTHER" id="PTHR10252:SF8">
    <property type="entry name" value="NUCLEAR TRANSCRIPTION FACTOR Y SUBUNIT GAMMA"/>
    <property type="match status" value="1"/>
</dbReference>
<dbReference type="Proteomes" id="UP000308199">
    <property type="component" value="Unassembled WGS sequence"/>
</dbReference>
<feature type="compositionally biased region" description="Basic and acidic residues" evidence="9">
    <location>
        <begin position="404"/>
        <end position="415"/>
    </location>
</feature>
<dbReference type="OrthoDB" id="1272441at2759"/>
<dbReference type="EMBL" id="SGPK01000261">
    <property type="protein sequence ID" value="THH05440.1"/>
    <property type="molecule type" value="Genomic_DNA"/>
</dbReference>
<feature type="compositionally biased region" description="Polar residues" evidence="9">
    <location>
        <begin position="157"/>
        <end position="169"/>
    </location>
</feature>
<comment type="subcellular location">
    <subcellularLocation>
        <location evidence="1">Nucleus</location>
    </subcellularLocation>
</comment>
<evidence type="ECO:0000313" key="12">
    <source>
        <dbReference type="Proteomes" id="UP000308199"/>
    </source>
</evidence>
<feature type="compositionally biased region" description="Polar residues" evidence="9">
    <location>
        <begin position="341"/>
        <end position="370"/>
    </location>
</feature>
<feature type="compositionally biased region" description="Low complexity" evidence="9">
    <location>
        <begin position="320"/>
        <end position="340"/>
    </location>
</feature>
<evidence type="ECO:0000256" key="5">
    <source>
        <dbReference type="ARBA" id="ARBA00023163"/>
    </source>
</evidence>
<comment type="similarity">
    <text evidence="7">Belongs to the NFYC/HAP5 subunit family.</text>
</comment>
<evidence type="ECO:0000256" key="2">
    <source>
        <dbReference type="ARBA" id="ARBA00022443"/>
    </source>
</evidence>
<dbReference type="InterPro" id="IPR009072">
    <property type="entry name" value="Histone-fold"/>
</dbReference>
<keyword evidence="5" id="KW-0804">Transcription</keyword>
<keyword evidence="2 8" id="KW-0728">SH3 domain</keyword>
<keyword evidence="4" id="KW-0238">DNA-binding</keyword>
<reference evidence="11 12" key="1">
    <citation type="submission" date="2019-02" db="EMBL/GenBank/DDBJ databases">
        <title>Genome sequencing of the rare red list fungi Phellinidium pouzarii.</title>
        <authorList>
            <person name="Buettner E."/>
            <person name="Kellner H."/>
        </authorList>
    </citation>
    <scope>NUCLEOTIDE SEQUENCE [LARGE SCALE GENOMIC DNA]</scope>
    <source>
        <strain evidence="11 12">DSM 108285</strain>
    </source>
</reference>
<keyword evidence="12" id="KW-1185">Reference proteome</keyword>
<evidence type="ECO:0000313" key="11">
    <source>
        <dbReference type="EMBL" id="THH05440.1"/>
    </source>
</evidence>
<dbReference type="SUPFAM" id="SSF47113">
    <property type="entry name" value="Histone-fold"/>
    <property type="match status" value="1"/>
</dbReference>
<sequence>MPDVPNTPFVQPGDLLPDFLRAFWQRQVDTAEQETPDFRHPPLPLARIKKVMKSDPDVKLLFSSAKPVKVRLASRLVSSLFSNLSPPLTALWLSVFISEITARSFIVADANKRRTLSRADIAKALSKSDQFDFLIDIVPRDDGFPGMGTKKSAAQPGATTSNTNANSGASVKRDEPDCCALERPPHTHFDFDDESTAHKLHFGYAVRQTNLKTQGVRPAEPFAVARLTALLVLMSLRTNSLSQARKKKKRDSTESPAVTPTGANGAMGAGSPSSSVPSAQSLPNMPKTTNRASFAVLSQDGGGGNNGSDAGTPQHAKHGSLSSSRRAPPSPSVSRRASGAHTNGSGSFSRPLSRAPSTATRRSLTLASNMQRRRSRSIKIRDFAYPPSDARHTGQGPDAPRAMRSSDYDAGPDSRRNSGWGAFRWAGSKLWGLAIGGGSNGRGSRLQADDDAFVPTRSDFQRNFDVTSPADEYPAGEAAYVDDDDDSEYLDSQEGDDNDGYPNPDVPLLPGMYRALYAFVPEGTAEMALAEDQVVHIIGRGGGVGWAIAEDDKGNHALVPESYLEPLKIDDEVDDAHTESN</sequence>
<evidence type="ECO:0000259" key="10">
    <source>
        <dbReference type="PROSITE" id="PS50002"/>
    </source>
</evidence>
<evidence type="ECO:0000256" key="4">
    <source>
        <dbReference type="ARBA" id="ARBA00023125"/>
    </source>
</evidence>
<dbReference type="CDD" id="cd22908">
    <property type="entry name" value="HFD_NFYC-like"/>
    <property type="match status" value="1"/>
</dbReference>
<dbReference type="SMART" id="SM00326">
    <property type="entry name" value="SH3"/>
    <property type="match status" value="1"/>
</dbReference>
<accession>A0A4S4L731</accession>
<dbReference type="PANTHER" id="PTHR10252">
    <property type="entry name" value="HISTONE-LIKE TRANSCRIPTION FACTOR CCAAT-RELATED"/>
    <property type="match status" value="1"/>
</dbReference>
<comment type="caution">
    <text evidence="11">The sequence shown here is derived from an EMBL/GenBank/DDBJ whole genome shotgun (WGS) entry which is preliminary data.</text>
</comment>
<dbReference type="InterPro" id="IPR001452">
    <property type="entry name" value="SH3_domain"/>
</dbReference>
<dbReference type="GO" id="GO:0016602">
    <property type="term" value="C:CCAAT-binding factor complex"/>
    <property type="evidence" value="ECO:0007669"/>
    <property type="project" value="TreeGrafter"/>
</dbReference>
<evidence type="ECO:0000256" key="6">
    <source>
        <dbReference type="ARBA" id="ARBA00023242"/>
    </source>
</evidence>
<name>A0A4S4L731_9AGAM</name>
<dbReference type="Gene3D" id="2.30.30.40">
    <property type="entry name" value="SH3 Domains"/>
    <property type="match status" value="1"/>
</dbReference>
<evidence type="ECO:0000256" key="1">
    <source>
        <dbReference type="ARBA" id="ARBA00004123"/>
    </source>
</evidence>
<evidence type="ECO:0000256" key="9">
    <source>
        <dbReference type="SAM" id="MobiDB-lite"/>
    </source>
</evidence>
<feature type="region of interest" description="Disordered" evidence="9">
    <location>
        <begin position="146"/>
        <end position="179"/>
    </location>
</feature>